<name>A0A1E7LZ39_9ACTN</name>
<dbReference type="InterPro" id="IPR050471">
    <property type="entry name" value="AB_hydrolase"/>
</dbReference>
<comment type="caution">
    <text evidence="3">The sequence shown here is derived from an EMBL/GenBank/DDBJ whole genome shotgun (WGS) entry which is preliminary data.</text>
</comment>
<evidence type="ECO:0000256" key="1">
    <source>
        <dbReference type="ARBA" id="ARBA00022559"/>
    </source>
</evidence>
<feature type="domain" description="AB hydrolase-1" evidence="2">
    <location>
        <begin position="23"/>
        <end position="261"/>
    </location>
</feature>
<dbReference type="AlphaFoldDB" id="A0A1E7LZ39"/>
<dbReference type="InterPro" id="IPR000639">
    <property type="entry name" value="Epox_hydrolase-like"/>
</dbReference>
<keyword evidence="1" id="KW-0575">Peroxidase</keyword>
<organism evidence="3 4">
    <name type="scientific">Streptomyces nanshensis</name>
    <dbReference type="NCBI Taxonomy" id="518642"/>
    <lineage>
        <taxon>Bacteria</taxon>
        <taxon>Bacillati</taxon>
        <taxon>Actinomycetota</taxon>
        <taxon>Actinomycetes</taxon>
        <taxon>Kitasatosporales</taxon>
        <taxon>Streptomycetaceae</taxon>
        <taxon>Streptomyces</taxon>
    </lineage>
</organism>
<dbReference type="PANTHER" id="PTHR43433:SF5">
    <property type="entry name" value="AB HYDROLASE-1 DOMAIN-CONTAINING PROTEIN"/>
    <property type="match status" value="1"/>
</dbReference>
<dbReference type="GO" id="GO:0004601">
    <property type="term" value="F:peroxidase activity"/>
    <property type="evidence" value="ECO:0007669"/>
    <property type="project" value="UniProtKB-KW"/>
</dbReference>
<keyword evidence="1" id="KW-0560">Oxidoreductase</keyword>
<evidence type="ECO:0000313" key="3">
    <source>
        <dbReference type="EMBL" id="OEV21512.1"/>
    </source>
</evidence>
<dbReference type="InterPro" id="IPR000073">
    <property type="entry name" value="AB_hydrolase_1"/>
</dbReference>
<dbReference type="Gene3D" id="3.40.50.1820">
    <property type="entry name" value="alpha/beta hydrolase"/>
    <property type="match status" value="1"/>
</dbReference>
<proteinExistence type="predicted"/>
<dbReference type="Proteomes" id="UP000175971">
    <property type="component" value="Unassembled WGS sequence"/>
</dbReference>
<evidence type="ECO:0000313" key="4">
    <source>
        <dbReference type="Proteomes" id="UP000175971"/>
    </source>
</evidence>
<dbReference type="EMBL" id="LJGZ01000010">
    <property type="protein sequence ID" value="OEV21512.1"/>
    <property type="molecule type" value="Genomic_DNA"/>
</dbReference>
<evidence type="ECO:0000259" key="2">
    <source>
        <dbReference type="Pfam" id="PF12697"/>
    </source>
</evidence>
<sequence>MPSASLNGIDLVYDDTGGDGEPVVLVNGTGASRTTWRAHQTSALSDAGYRVIAPDNRGLPPNVLPPGGITLEAMAADVAALIDHLALAPCRIVGFSLGSAIVGELLASRPGLVHQAVLMAGRARPDTFGAALGQARRELHDSGADVPASHRAVFSALCYLSPHTLRDPRAISDWLDVFTYAPGENGPGVRAQYDAMGDTDRLDRYATIDVPLLCIGFSDDVMISPLATQEIARTVPGARYTEIARAGHFGHLERPAEVNAALLGFFAERPAPSARRAHPADAGRGAS</sequence>
<keyword evidence="3" id="KW-0378">Hydrolase</keyword>
<dbReference type="OrthoDB" id="3210844at2"/>
<keyword evidence="4" id="KW-1185">Reference proteome</keyword>
<dbReference type="PANTHER" id="PTHR43433">
    <property type="entry name" value="HYDROLASE, ALPHA/BETA FOLD FAMILY PROTEIN"/>
    <property type="match status" value="1"/>
</dbReference>
<dbReference type="RefSeq" id="WP_070200213.1">
    <property type="nucleotide sequence ID" value="NZ_LJGZ01000010.1"/>
</dbReference>
<dbReference type="GO" id="GO:0016787">
    <property type="term" value="F:hydrolase activity"/>
    <property type="evidence" value="ECO:0007669"/>
    <property type="project" value="UniProtKB-KW"/>
</dbReference>
<dbReference type="Pfam" id="PF12697">
    <property type="entry name" value="Abhydrolase_6"/>
    <property type="match status" value="1"/>
</dbReference>
<dbReference type="PATRIC" id="fig|518642.7.peg.1262"/>
<gene>
    <name evidence="3" type="ORF">AN221_06490</name>
</gene>
<dbReference type="PRINTS" id="PR00412">
    <property type="entry name" value="EPOXHYDRLASE"/>
</dbReference>
<reference evidence="3 4" key="1">
    <citation type="journal article" date="2016" name="Front. Microbiol.">
        <title>Comparative Genomics Analysis of Streptomyces Species Reveals Their Adaptation to the Marine Environment and Their Diversity at the Genomic Level.</title>
        <authorList>
            <person name="Tian X."/>
            <person name="Zhang Z."/>
            <person name="Yang T."/>
            <person name="Chen M."/>
            <person name="Li J."/>
            <person name="Chen F."/>
            <person name="Yang J."/>
            <person name="Li W."/>
            <person name="Zhang B."/>
            <person name="Zhang Z."/>
            <person name="Wu J."/>
            <person name="Zhang C."/>
            <person name="Long L."/>
            <person name="Xiao J."/>
        </authorList>
    </citation>
    <scope>NUCLEOTIDE SEQUENCE [LARGE SCALE GENOMIC DNA]</scope>
    <source>
        <strain evidence="3 4">SCSIO M10372</strain>
    </source>
</reference>
<dbReference type="InterPro" id="IPR029058">
    <property type="entry name" value="AB_hydrolase_fold"/>
</dbReference>
<protein>
    <submittedName>
        <fullName evidence="3">Alpha/beta hydrolase</fullName>
    </submittedName>
</protein>
<accession>A0A1E7LZ39</accession>
<dbReference type="SUPFAM" id="SSF53474">
    <property type="entry name" value="alpha/beta-Hydrolases"/>
    <property type="match status" value="1"/>
</dbReference>